<dbReference type="PANTHER" id="PTHR11060">
    <property type="entry name" value="PROTEIN MEMO1"/>
    <property type="match status" value="1"/>
</dbReference>
<dbReference type="Pfam" id="PF01875">
    <property type="entry name" value="Memo"/>
    <property type="match status" value="1"/>
</dbReference>
<evidence type="ECO:0000259" key="2">
    <source>
        <dbReference type="PROSITE" id="PS51112"/>
    </source>
</evidence>
<dbReference type="SUPFAM" id="SSF143447">
    <property type="entry name" value="AMMECR1-like"/>
    <property type="match status" value="1"/>
</dbReference>
<feature type="domain" description="AMMECR1" evidence="2">
    <location>
        <begin position="335"/>
        <end position="512"/>
    </location>
</feature>
<dbReference type="Pfam" id="PF01871">
    <property type="entry name" value="AMMECR1"/>
    <property type="match status" value="1"/>
</dbReference>
<dbReference type="Gene3D" id="3.30.1490.150">
    <property type="entry name" value="Hypothetical protein ph0010, domain 2"/>
    <property type="match status" value="1"/>
</dbReference>
<dbReference type="InterPro" id="IPR002737">
    <property type="entry name" value="MEMO1_fam"/>
</dbReference>
<protein>
    <submittedName>
        <fullName evidence="3">Putative acr</fullName>
    </submittedName>
</protein>
<dbReference type="Gene3D" id="3.30.700.20">
    <property type="entry name" value="Hypothetical protein ph0010, domain 1"/>
    <property type="match status" value="1"/>
</dbReference>
<organism evidence="3">
    <name type="scientific">hydrocarbon metagenome</name>
    <dbReference type="NCBI Taxonomy" id="938273"/>
    <lineage>
        <taxon>unclassified sequences</taxon>
        <taxon>metagenomes</taxon>
        <taxon>ecological metagenomes</taxon>
    </lineage>
</organism>
<dbReference type="PROSITE" id="PS51257">
    <property type="entry name" value="PROKAR_LIPOPROTEIN"/>
    <property type="match status" value="1"/>
</dbReference>
<gene>
    <name evidence="3" type="ORF">ASZ90_006977</name>
</gene>
<evidence type="ECO:0000256" key="1">
    <source>
        <dbReference type="ARBA" id="ARBA00006315"/>
    </source>
</evidence>
<evidence type="ECO:0000313" key="3">
    <source>
        <dbReference type="EMBL" id="KUG23217.1"/>
    </source>
</evidence>
<sequence>MKILRLSIVLLIIIFCFAIACRASKVTDLDVREPAVAGKFYPESAAKLKLAVEKLLQEAIPAKVKKPVAIIVPHAGYIYSGQICADGFKQVTGQQFDFVVILGTKHTNSDIEKIALYPGDGFRTPLGTVLVEKNIIHLLKKTDPIDCMLDKSLHETEHSIEVMVPFIQIVFPKAKIVPIVIGSQNIQTCIRFGQALAKVLKNKNALIIASSDLSHYPSAEDANIIDRETLSAIAGLDPVVFQNTLQSQRNRNLPNLYTSACGEAPIIVAMAAAKSLGASYGSIISYANSGDTSIGERSRVVGYGAVVLTADGVGNDTGILPQIKQTDPSATLTPSDKKTLLTFARKTLSRLFSTDTAPLARNFSAILQQPRGVFVTLKKRGELRGCIGRIVGDEPLGKIVGTMAIQAAFNDARFNPLTADELKDVEIEISVLTPIKPIAGATDVVVGQDGVLLNKEGHQAVFLPQVATEQKWNREELLDNLCRKSGLETGCWKKDAQLSTFQTVVFSESEFR</sequence>
<dbReference type="NCBIfam" id="TIGR00296">
    <property type="entry name" value="TIGR00296 family protein"/>
    <property type="match status" value="1"/>
</dbReference>
<dbReference type="AlphaFoldDB" id="A0A0W8FR19"/>
<dbReference type="Gene3D" id="3.40.830.10">
    <property type="entry name" value="LigB-like"/>
    <property type="match status" value="1"/>
</dbReference>
<dbReference type="SUPFAM" id="SSF53213">
    <property type="entry name" value="LigB-like"/>
    <property type="match status" value="1"/>
</dbReference>
<dbReference type="CDD" id="cd07361">
    <property type="entry name" value="MEMO_like"/>
    <property type="match status" value="1"/>
</dbReference>
<dbReference type="InterPro" id="IPR027485">
    <property type="entry name" value="AMMECR1_N"/>
</dbReference>
<dbReference type="InterPro" id="IPR023473">
    <property type="entry name" value="AMMECR1"/>
</dbReference>
<dbReference type="HAMAP" id="MF_00055">
    <property type="entry name" value="MEMO1"/>
    <property type="match status" value="1"/>
</dbReference>
<dbReference type="EMBL" id="LNQE01000915">
    <property type="protein sequence ID" value="KUG23217.1"/>
    <property type="molecule type" value="Genomic_DNA"/>
</dbReference>
<dbReference type="NCBIfam" id="TIGR04335">
    <property type="entry name" value="AmmeMemoSam_A"/>
    <property type="match status" value="1"/>
</dbReference>
<dbReference type="InterPro" id="IPR027623">
    <property type="entry name" value="AmmeMemoSam_A"/>
</dbReference>
<dbReference type="PANTHER" id="PTHR11060:SF0">
    <property type="entry name" value="PROTEIN MEMO1"/>
    <property type="match status" value="1"/>
</dbReference>
<dbReference type="PROSITE" id="PS51112">
    <property type="entry name" value="AMMECR1"/>
    <property type="match status" value="1"/>
</dbReference>
<proteinExistence type="inferred from homology"/>
<dbReference type="NCBIfam" id="TIGR04336">
    <property type="entry name" value="AmmeMemoSam_B"/>
    <property type="match status" value="1"/>
</dbReference>
<comment type="caution">
    <text evidence="3">The sequence shown here is derived from an EMBL/GenBank/DDBJ whole genome shotgun (WGS) entry which is preliminary data.</text>
</comment>
<name>A0A0W8FR19_9ZZZZ</name>
<comment type="similarity">
    <text evidence="1">Belongs to the MEMO1 family.</text>
</comment>
<dbReference type="InterPro" id="IPR036071">
    <property type="entry name" value="AMMECR1_dom_sf"/>
</dbReference>
<dbReference type="InterPro" id="IPR002733">
    <property type="entry name" value="AMMECR1_domain"/>
</dbReference>
<reference evidence="3" key="1">
    <citation type="journal article" date="2015" name="Proc. Natl. Acad. Sci. U.S.A.">
        <title>Networks of energetic and metabolic interactions define dynamics in microbial communities.</title>
        <authorList>
            <person name="Embree M."/>
            <person name="Liu J.K."/>
            <person name="Al-Bassam M.M."/>
            <person name="Zengler K."/>
        </authorList>
    </citation>
    <scope>NUCLEOTIDE SEQUENCE</scope>
</reference>
<accession>A0A0W8FR19</accession>